<dbReference type="AlphaFoldDB" id="A0A2B7X2X7"/>
<dbReference type="HAMAP" id="MF_03102">
    <property type="entry name" value="Mdm10"/>
    <property type="match status" value="1"/>
</dbReference>
<keyword evidence="3 6" id="KW-1000">Mitochondrion outer membrane</keyword>
<keyword evidence="2 6" id="KW-0812">Transmembrane</keyword>
<dbReference type="GO" id="GO:0051654">
    <property type="term" value="P:establishment of mitochondrion localization"/>
    <property type="evidence" value="ECO:0007669"/>
    <property type="project" value="TreeGrafter"/>
</dbReference>
<gene>
    <name evidence="6" type="primary">MDM10</name>
    <name evidence="8" type="ORF">AJ79_07434</name>
</gene>
<evidence type="ECO:0000256" key="6">
    <source>
        <dbReference type="HAMAP-Rule" id="MF_03102"/>
    </source>
</evidence>
<dbReference type="GO" id="GO:0015914">
    <property type="term" value="P:phospholipid transport"/>
    <property type="evidence" value="ECO:0007669"/>
    <property type="project" value="TreeGrafter"/>
</dbReference>
<dbReference type="Pfam" id="PF12519">
    <property type="entry name" value="MDM10"/>
    <property type="match status" value="1"/>
</dbReference>
<comment type="caution">
    <text evidence="8">The sequence shown here is derived from an EMBL/GenBank/DDBJ whole genome shotgun (WGS) entry which is preliminary data.</text>
</comment>
<comment type="function">
    <text evidence="6">Component of the ERMES/MDM complex, which serves as a molecular tether to connect the endoplasmic reticulum and mitochondria. Components of this complex are involved in the control of mitochondrial shape and protein biogenesis and may function in phospholipid exchange. MDM10 is involved in the late assembly steps of the general translocase of the mitochondrial outer membrane (TOM complex). Functions in the TOM40-specific route of the assembly of outer membrane beta-barrel proteins, including the association of TOM40 with the receptor TOM22 and small TOM proteins. Can associate with the SAM(core) complex as well as the MDM12-MMM1 complex, both involved in late steps of the major beta-barrel assembly pathway, that is responsible for biogenesis of all outer membrane beta-barrel proteins. May act as a switch that shuttles between both complexes and channels precursor proteins into the TOM40-specific pathway. Plays a role in mitochondrial morphology and in the inheritance of mitochondria.</text>
</comment>
<feature type="region of interest" description="Disordered" evidence="7">
    <location>
        <begin position="423"/>
        <end position="443"/>
    </location>
</feature>
<keyword evidence="1 6" id="KW-1134">Transmembrane beta strand</keyword>
<evidence type="ECO:0000256" key="2">
    <source>
        <dbReference type="ARBA" id="ARBA00022692"/>
    </source>
</evidence>
<evidence type="ECO:0000256" key="3">
    <source>
        <dbReference type="ARBA" id="ARBA00022787"/>
    </source>
</evidence>
<accession>A0A2B7X2X7</accession>
<evidence type="ECO:0000313" key="8">
    <source>
        <dbReference type="EMBL" id="PGH03239.1"/>
    </source>
</evidence>
<dbReference type="Proteomes" id="UP000223968">
    <property type="component" value="Unassembled WGS sequence"/>
</dbReference>
<dbReference type="PANTHER" id="PTHR28035:SF1">
    <property type="entry name" value="MITOCHONDRIAL DISTRIBUTION AND MORPHOLOGY PROTEIN 10"/>
    <property type="match status" value="1"/>
</dbReference>
<dbReference type="GO" id="GO:0045040">
    <property type="term" value="P:protein insertion into mitochondrial outer membrane"/>
    <property type="evidence" value="ECO:0007669"/>
    <property type="project" value="UniProtKB-UniRule"/>
</dbReference>
<comment type="subunit">
    <text evidence="6">Component of the ER-mitochondria encounter structure (ERMES) or MDM complex, composed of MMM1, MDM10, MDM12 and MDM34. Associates with the mitochondrial outer membrane sorting assembly machinery SAM(core) complex.</text>
</comment>
<dbReference type="STRING" id="1447875.A0A2B7X2X7"/>
<proteinExistence type="inferred from homology"/>
<dbReference type="GO" id="GO:0001401">
    <property type="term" value="C:SAM complex"/>
    <property type="evidence" value="ECO:0007669"/>
    <property type="project" value="TreeGrafter"/>
</dbReference>
<dbReference type="PANTHER" id="PTHR28035">
    <property type="entry name" value="MITOCHONDRIAL DISTRIBUTION AND MORPHOLOGY PROTEIN 10"/>
    <property type="match status" value="1"/>
</dbReference>
<name>A0A2B7X2X7_9EURO</name>
<dbReference type="GO" id="GO:1990456">
    <property type="term" value="P:mitochondrion-endoplasmic reticulum membrane tethering"/>
    <property type="evidence" value="ECO:0007669"/>
    <property type="project" value="UniProtKB-UniRule"/>
</dbReference>
<dbReference type="GO" id="GO:0032865">
    <property type="term" value="C:ERMES complex"/>
    <property type="evidence" value="ECO:0007669"/>
    <property type="project" value="UniProtKB-UniRule"/>
</dbReference>
<comment type="domain">
    <text evidence="6">Lacks alpha-helical transmembrane segments, suggesting that it resides in the membrane via beta-sheet conformations similar to those predicted for other outer membrane proteins and porin.</text>
</comment>
<protein>
    <recommendedName>
        <fullName evidence="6">Mitochondrial distribution and morphology protein 10</fullName>
    </recommendedName>
    <alternativeName>
        <fullName evidence="6">Mitochondrial inheritance component MDM10</fullName>
    </alternativeName>
</protein>
<evidence type="ECO:0000256" key="1">
    <source>
        <dbReference type="ARBA" id="ARBA00022452"/>
    </source>
</evidence>
<dbReference type="OrthoDB" id="2103793at2759"/>
<evidence type="ECO:0000256" key="7">
    <source>
        <dbReference type="SAM" id="MobiDB-lite"/>
    </source>
</evidence>
<evidence type="ECO:0000313" key="9">
    <source>
        <dbReference type="Proteomes" id="UP000223968"/>
    </source>
</evidence>
<comment type="similarity">
    <text evidence="6">Belongs to the MDM10 family.</text>
</comment>
<keyword evidence="5 6" id="KW-0472">Membrane</keyword>
<evidence type="ECO:0000256" key="4">
    <source>
        <dbReference type="ARBA" id="ARBA00023128"/>
    </source>
</evidence>
<dbReference type="InterPro" id="IPR027539">
    <property type="entry name" value="Mdm10"/>
</dbReference>
<reference evidence="8 9" key="1">
    <citation type="submission" date="2017-10" db="EMBL/GenBank/DDBJ databases">
        <title>Comparative genomics in systemic dimorphic fungi from Ajellomycetaceae.</title>
        <authorList>
            <person name="Munoz J.F."/>
            <person name="Mcewen J.G."/>
            <person name="Clay O.K."/>
            <person name="Cuomo C.A."/>
        </authorList>
    </citation>
    <scope>NUCLEOTIDE SEQUENCE [LARGE SCALE GENOMIC DNA]</scope>
    <source>
        <strain evidence="8 9">UAMH5409</strain>
    </source>
</reference>
<dbReference type="EMBL" id="PDNB01000150">
    <property type="protein sequence ID" value="PGH03239.1"/>
    <property type="molecule type" value="Genomic_DNA"/>
</dbReference>
<dbReference type="GO" id="GO:0070096">
    <property type="term" value="P:mitochondrial outer membrane translocase complex assembly"/>
    <property type="evidence" value="ECO:0007669"/>
    <property type="project" value="UniProtKB-UniRule"/>
</dbReference>
<comment type="subcellular location">
    <subcellularLocation>
        <location evidence="6">Mitochondrion outer membrane</location>
        <topology evidence="6">Multi-pass membrane protein</topology>
    </subcellularLocation>
    <text evidence="6">The ERMES/MDM complex localizes to a few discrete foci (around 10 per single cell), that represent mitochondria-endoplasmic reticulum junctions. These foci are often found next to mtDNA nucleoids.</text>
</comment>
<keyword evidence="4 6" id="KW-0496">Mitochondrion</keyword>
<keyword evidence="9" id="KW-1185">Reference proteome</keyword>
<organism evidence="8 9">
    <name type="scientific">Helicocarpus griseus UAMH5409</name>
    <dbReference type="NCBI Taxonomy" id="1447875"/>
    <lineage>
        <taxon>Eukaryota</taxon>
        <taxon>Fungi</taxon>
        <taxon>Dikarya</taxon>
        <taxon>Ascomycota</taxon>
        <taxon>Pezizomycotina</taxon>
        <taxon>Eurotiomycetes</taxon>
        <taxon>Eurotiomycetidae</taxon>
        <taxon>Onygenales</taxon>
        <taxon>Ajellomycetaceae</taxon>
        <taxon>Helicocarpus</taxon>
    </lineage>
</organism>
<evidence type="ECO:0000256" key="5">
    <source>
        <dbReference type="ARBA" id="ARBA00023136"/>
    </source>
</evidence>
<sequence>MRDFMDYIQLAFYDASKWNRDNSYAQLTATANALLDFSTPERLKVNLSSLSTPHFATTYTLGTVGLIDGSISYLFTTLALNDTPSRSTSIPLRRLVPGYRQVYAPSLPSGYPAPGGQEDVTSTSNLEWGLGKKPTLLHATLHLPPPTTLTGLFLRRLSPTTQLSLAWCSSRTPASRSAPQATLLTQIFHDTGKYSSEFLFSTDNALFGFKGLWNFGPDPRKPNNDVPGRIPNRPLLSLLSAGGEVYYSPVSSVVGISTGLRFTTLPAATETPHSTFPYTLTLTLTPLTGSMSTTYSLLASPNLVFSSRFGFNVYSWESEMVAGCELWRRNKTKPKRNPAFVDDLAWARRKMGVPETAISLRPEQELAVIQDSQSNSHASDSVVKVRVDQSWNIRALWEGRVKELLVSAGVALGPSSRSSLSYASSAASGGADSGPGGLSSYGWKSVGVSVLYSS</sequence>